<reference evidence="3" key="1">
    <citation type="submission" date="2016-10" db="EMBL/GenBank/DDBJ databases">
        <authorList>
            <person name="Varghese N."/>
            <person name="Submissions S."/>
        </authorList>
    </citation>
    <scope>NUCLEOTIDE SEQUENCE [LARGE SCALE GENOMIC DNA]</scope>
    <source>
        <strain evidence="3">DSM 22619</strain>
    </source>
</reference>
<protein>
    <submittedName>
        <fullName evidence="2">Primase C terminal 1 (PriCT-1)</fullName>
    </submittedName>
</protein>
<dbReference type="AlphaFoldDB" id="A0A1G6LZS3"/>
<name>A0A1G6LZS3_9ACTN</name>
<dbReference type="Gene3D" id="3.40.50.300">
    <property type="entry name" value="P-loop containing nucleotide triphosphate hydrolases"/>
    <property type="match status" value="1"/>
</dbReference>
<accession>A0A1G6LZS3</accession>
<evidence type="ECO:0000259" key="1">
    <source>
        <dbReference type="SMART" id="SM00942"/>
    </source>
</evidence>
<dbReference type="InterPro" id="IPR014820">
    <property type="entry name" value="PriCT_1"/>
</dbReference>
<dbReference type="Pfam" id="PF13481">
    <property type="entry name" value="AAA_25"/>
    <property type="match status" value="1"/>
</dbReference>
<dbReference type="Pfam" id="PF08708">
    <property type="entry name" value="PriCT_1"/>
    <property type="match status" value="1"/>
</dbReference>
<sequence>MDGRFERQAAVYASADNGNGEAGRNSYLYKFACSLNARSVPEADALTIICEENETVCRPPLPEREARKCVESAYANPGGFSPEVAARCGAGADGRAGRISAGQVGSVAPRLIDGVDLSGVELPEPPDLTRAEQLRVQFSSMFRPGELVNVITESAGAEPRGAGQMVPVSSVADPDAAEVLLSLADGDAGAWVRCNPTDGDHESHGKKAECDADVTRFGNVLVESDPDAAEMDAGQLVEAKREQLRRIVALRLPCACVVDSGHKSVHAVVRVEDPGEMLSRAEWERRRDLVYAVCDANGLPHDPACKNPSRLTRLAGAVRGESEQTLLATGIGAATFAEWAAWIREVGEESGYRPSVPGPVRFSAWQEDPPRLAPVLIEGFLREGALAYLNGGSKSFKTWMALNLAVSICAGADFLGHSCERGRVLYLDFEMQKGSLYRRIGEIVRYRSGFLNAPDYEAVCGENLYPWSLRDYVAPLDELERDVVHYARAMAEAQGQPAEGFFKLIVIDPLYMVEMGDENSATDMAALFRVVRRIQRRLGSACLLVHHHPKGAAGAKDAIDRGAGSGAIGRNGDALLDVSPLFLDEEHQQLLNERYRRYDIGENALAYRVEGVVRDFPRFRSVDVVWTYPVHTVASTGDRLGECSLRGADMRAEANAKSRDAGSRRHEAIARATRQALSDCLAAGEEPTKATVYDAATWGEGTGDINYKQFERFFEAKNRDWFPFRSTHSAGNTWIVEEIE</sequence>
<dbReference type="Proteomes" id="UP000198528">
    <property type="component" value="Unassembled WGS sequence"/>
</dbReference>
<dbReference type="InterPro" id="IPR027417">
    <property type="entry name" value="P-loop_NTPase"/>
</dbReference>
<feature type="domain" description="Primase C-terminal 1" evidence="1">
    <location>
        <begin position="14"/>
        <end position="79"/>
    </location>
</feature>
<evidence type="ECO:0000313" key="3">
    <source>
        <dbReference type="Proteomes" id="UP000198528"/>
    </source>
</evidence>
<proteinExistence type="predicted"/>
<organism evidence="2 3">
    <name type="scientific">Parafannyhessea umbonata</name>
    <dbReference type="NCBI Taxonomy" id="604330"/>
    <lineage>
        <taxon>Bacteria</taxon>
        <taxon>Bacillati</taxon>
        <taxon>Actinomycetota</taxon>
        <taxon>Coriobacteriia</taxon>
        <taxon>Coriobacteriales</taxon>
        <taxon>Atopobiaceae</taxon>
        <taxon>Parafannyhessea</taxon>
    </lineage>
</organism>
<dbReference type="SUPFAM" id="SSF52540">
    <property type="entry name" value="P-loop containing nucleoside triphosphate hydrolases"/>
    <property type="match status" value="1"/>
</dbReference>
<evidence type="ECO:0000313" key="2">
    <source>
        <dbReference type="EMBL" id="SDC48729.1"/>
    </source>
</evidence>
<gene>
    <name evidence="2" type="ORF">SAMN04487824_11743</name>
</gene>
<dbReference type="EMBL" id="FMZL01000017">
    <property type="protein sequence ID" value="SDC48729.1"/>
    <property type="molecule type" value="Genomic_DNA"/>
</dbReference>
<dbReference type="RefSeq" id="WP_143013222.1">
    <property type="nucleotide sequence ID" value="NZ_FMZL01000017.1"/>
</dbReference>
<dbReference type="SMART" id="SM00942">
    <property type="entry name" value="PriCT_1"/>
    <property type="match status" value="1"/>
</dbReference>
<keyword evidence="3" id="KW-1185">Reference proteome</keyword>